<comment type="caution">
    <text evidence="4">The sequence shown here is derived from an EMBL/GenBank/DDBJ whole genome shotgun (WGS) entry which is preliminary data.</text>
</comment>
<evidence type="ECO:0000256" key="1">
    <source>
        <dbReference type="ARBA" id="ARBA00022603"/>
    </source>
</evidence>
<dbReference type="EMBL" id="SODD01000020">
    <property type="protein sequence ID" value="TDW16737.1"/>
    <property type="molecule type" value="Genomic_DNA"/>
</dbReference>
<keyword evidence="1 4" id="KW-0489">Methyltransferase</keyword>
<gene>
    <name evidence="4" type="ORF">EDD63_12018</name>
</gene>
<evidence type="ECO:0000313" key="4">
    <source>
        <dbReference type="EMBL" id="TDW16737.1"/>
    </source>
</evidence>
<sequence length="201" mass="22989">MMSHYFEDNKHTKSNRKEFSFRFWCFDSTFISDHGVFSKDGLDVGTKVLLESIENEEFKGDILDLGCGLGTVGILFKKRYPQTRVTMVDVNDRALELAKENAQKNQVDVETLKSDGFDSLHERRFESIITNPPIRAGKQVVYKLLADSYAHLVDDGCLYFVMRKSHGAKSAQKYVESIFGNCQLLAKDKGFYVYKSSKKLK</sequence>
<protein>
    <submittedName>
        <fullName evidence="4">16S rRNA (Guanine1207-N2)-methyltransferase</fullName>
    </submittedName>
</protein>
<dbReference type="InterPro" id="IPR046977">
    <property type="entry name" value="RsmC/RlmG"/>
</dbReference>
<dbReference type="SUPFAM" id="SSF53335">
    <property type="entry name" value="S-adenosyl-L-methionine-dependent methyltransferases"/>
    <property type="match status" value="1"/>
</dbReference>
<dbReference type="PANTHER" id="PTHR47816:SF4">
    <property type="entry name" value="RIBOSOMAL RNA SMALL SUBUNIT METHYLTRANSFERASE C"/>
    <property type="match status" value="1"/>
</dbReference>
<evidence type="ECO:0000259" key="3">
    <source>
        <dbReference type="Pfam" id="PF05175"/>
    </source>
</evidence>
<dbReference type="PANTHER" id="PTHR47816">
    <property type="entry name" value="RIBOSOMAL RNA SMALL SUBUNIT METHYLTRANSFERASE C"/>
    <property type="match status" value="1"/>
</dbReference>
<accession>A0A4R7ZGF3</accession>
<keyword evidence="5" id="KW-1185">Reference proteome</keyword>
<dbReference type="GO" id="GO:0032259">
    <property type="term" value="P:methylation"/>
    <property type="evidence" value="ECO:0007669"/>
    <property type="project" value="UniProtKB-KW"/>
</dbReference>
<evidence type="ECO:0000256" key="2">
    <source>
        <dbReference type="ARBA" id="ARBA00022679"/>
    </source>
</evidence>
<dbReference type="RefSeq" id="WP_243833747.1">
    <property type="nucleotide sequence ID" value="NZ_SODD01000020.1"/>
</dbReference>
<dbReference type="GO" id="GO:0008757">
    <property type="term" value="F:S-adenosylmethionine-dependent methyltransferase activity"/>
    <property type="evidence" value="ECO:0007669"/>
    <property type="project" value="InterPro"/>
</dbReference>
<dbReference type="Gene3D" id="3.40.50.150">
    <property type="entry name" value="Vaccinia Virus protein VP39"/>
    <property type="match status" value="1"/>
</dbReference>
<dbReference type="InterPro" id="IPR029063">
    <property type="entry name" value="SAM-dependent_MTases_sf"/>
</dbReference>
<dbReference type="CDD" id="cd02440">
    <property type="entry name" value="AdoMet_MTases"/>
    <property type="match status" value="1"/>
</dbReference>
<reference evidence="4 5" key="1">
    <citation type="submission" date="2019-03" db="EMBL/GenBank/DDBJ databases">
        <title>Genomic Encyclopedia of Type Strains, Phase IV (KMG-IV): sequencing the most valuable type-strain genomes for metagenomic binning, comparative biology and taxonomic classification.</title>
        <authorList>
            <person name="Goeker M."/>
        </authorList>
    </citation>
    <scope>NUCLEOTIDE SEQUENCE [LARGE SCALE GENOMIC DNA]</scope>
    <source>
        <strain evidence="4 5">DSM 28867</strain>
    </source>
</reference>
<dbReference type="Pfam" id="PF05175">
    <property type="entry name" value="MTS"/>
    <property type="match status" value="1"/>
</dbReference>
<feature type="domain" description="Methyltransferase small" evidence="3">
    <location>
        <begin position="29"/>
        <end position="195"/>
    </location>
</feature>
<dbReference type="Proteomes" id="UP000294743">
    <property type="component" value="Unassembled WGS sequence"/>
</dbReference>
<organism evidence="4 5">
    <name type="scientific">Breznakia blatticola</name>
    <dbReference type="NCBI Taxonomy" id="1754012"/>
    <lineage>
        <taxon>Bacteria</taxon>
        <taxon>Bacillati</taxon>
        <taxon>Bacillota</taxon>
        <taxon>Erysipelotrichia</taxon>
        <taxon>Erysipelotrichales</taxon>
        <taxon>Erysipelotrichaceae</taxon>
        <taxon>Breznakia</taxon>
    </lineage>
</organism>
<keyword evidence="2 4" id="KW-0808">Transferase</keyword>
<dbReference type="AlphaFoldDB" id="A0A4R7ZGF3"/>
<proteinExistence type="predicted"/>
<evidence type="ECO:0000313" key="5">
    <source>
        <dbReference type="Proteomes" id="UP000294743"/>
    </source>
</evidence>
<dbReference type="InterPro" id="IPR007848">
    <property type="entry name" value="Small_mtfrase_dom"/>
</dbReference>
<name>A0A4R7ZGF3_9FIRM</name>